<keyword evidence="1" id="KW-0175">Coiled coil</keyword>
<keyword evidence="5" id="KW-1185">Reference proteome</keyword>
<gene>
    <name evidence="4" type="ORF">JTE90_000773</name>
</gene>
<dbReference type="InterPro" id="IPR003399">
    <property type="entry name" value="Mce/MlaD"/>
</dbReference>
<proteinExistence type="predicted"/>
<comment type="caution">
    <text evidence="4">The sequence shown here is derived from an EMBL/GenBank/DDBJ whole genome shotgun (WGS) entry which is preliminary data.</text>
</comment>
<sequence length="398" mass="44879">MGEQTKSVLIGVFVIVACALLIWMVAFLKPSVGDGKQTLYIRFSNIDRINVGTRVLFAGKPVGEVTSIEEIQNARQKPLSDLLQRLYYYQLVLKIDSKVKVYDTDEVMVQTAGLLGERSIAIIPKAPPKGTTPKLISGQPIYADSVDPIESAFIELKDAFADLQKKADAFNNWFFANQQSFINAADSFADAMAQAKFTLQEFQDKEIIDETKTALNNFSCVASQISDAIDQLNAYNSFGNAGLAIAHMRNTAESFDHLSYDLECGTGTLGKLIKQDDVYWRLTTILGKADTMMNDINHYGLLFNSNKSWQRQRAQRICLMNSLDTPLGFKEYFATEIDLINTAMARISMLINKAKYNPQKQDILDNSQFQEEFMELMRQVEDLTNDLRLYNEELIQAQ</sequence>
<feature type="transmembrane region" description="Helical" evidence="2">
    <location>
        <begin position="7"/>
        <end position="28"/>
    </location>
</feature>
<evidence type="ECO:0000256" key="1">
    <source>
        <dbReference type="SAM" id="Coils"/>
    </source>
</evidence>
<evidence type="ECO:0000313" key="4">
    <source>
        <dbReference type="EMBL" id="KAG8155771.1"/>
    </source>
</evidence>
<dbReference type="EMBL" id="JAFNEN010006629">
    <property type="protein sequence ID" value="KAG8155771.1"/>
    <property type="molecule type" value="Genomic_DNA"/>
</dbReference>
<reference evidence="4 5" key="1">
    <citation type="journal article" date="2022" name="Nat. Ecol. Evol.">
        <title>A masculinizing supergene underlies an exaggerated male reproductive morph in a spider.</title>
        <authorList>
            <person name="Hendrickx F."/>
            <person name="De Corte Z."/>
            <person name="Sonet G."/>
            <person name="Van Belleghem S.M."/>
            <person name="Kostlbacher S."/>
            <person name="Vangestel C."/>
        </authorList>
    </citation>
    <scope>NUCLEOTIDE SEQUENCE [LARGE SCALE GENOMIC DNA]</scope>
    <source>
        <strain evidence="4">W744_W776</strain>
    </source>
</reference>
<evidence type="ECO:0000313" key="5">
    <source>
        <dbReference type="Proteomes" id="UP000827092"/>
    </source>
</evidence>
<dbReference type="AlphaFoldDB" id="A0AAV6TCX6"/>
<evidence type="ECO:0000256" key="2">
    <source>
        <dbReference type="SAM" id="Phobius"/>
    </source>
</evidence>
<dbReference type="InterPro" id="IPR052336">
    <property type="entry name" value="MlaD_Phospholipid_Transporter"/>
</dbReference>
<name>A0AAV6TCX6_9ARAC</name>
<dbReference type="PANTHER" id="PTHR33371">
    <property type="entry name" value="INTERMEMBRANE PHOSPHOLIPID TRANSPORT SYSTEM BINDING PROTEIN MLAD-RELATED"/>
    <property type="match status" value="1"/>
</dbReference>
<dbReference type="PROSITE" id="PS51257">
    <property type="entry name" value="PROKAR_LIPOPROTEIN"/>
    <property type="match status" value="1"/>
</dbReference>
<protein>
    <recommendedName>
        <fullName evidence="3">Mce/MlaD domain-containing protein</fullName>
    </recommendedName>
</protein>
<keyword evidence="2" id="KW-0812">Transmembrane</keyword>
<keyword evidence="2" id="KW-1133">Transmembrane helix</keyword>
<organism evidence="4 5">
    <name type="scientific">Oedothorax gibbosus</name>
    <dbReference type="NCBI Taxonomy" id="931172"/>
    <lineage>
        <taxon>Eukaryota</taxon>
        <taxon>Metazoa</taxon>
        <taxon>Ecdysozoa</taxon>
        <taxon>Arthropoda</taxon>
        <taxon>Chelicerata</taxon>
        <taxon>Arachnida</taxon>
        <taxon>Araneae</taxon>
        <taxon>Araneomorphae</taxon>
        <taxon>Entelegynae</taxon>
        <taxon>Araneoidea</taxon>
        <taxon>Linyphiidae</taxon>
        <taxon>Erigoninae</taxon>
        <taxon>Oedothorax</taxon>
    </lineage>
</organism>
<feature type="coiled-coil region" evidence="1">
    <location>
        <begin position="366"/>
        <end position="393"/>
    </location>
</feature>
<accession>A0AAV6TCX6</accession>
<keyword evidence="2" id="KW-0472">Membrane</keyword>
<evidence type="ECO:0000259" key="3">
    <source>
        <dbReference type="Pfam" id="PF02470"/>
    </source>
</evidence>
<dbReference type="Pfam" id="PF02470">
    <property type="entry name" value="MlaD"/>
    <property type="match status" value="1"/>
</dbReference>
<dbReference type="Proteomes" id="UP000827092">
    <property type="component" value="Unassembled WGS sequence"/>
</dbReference>
<feature type="domain" description="Mce/MlaD" evidence="3">
    <location>
        <begin position="36"/>
        <end position="124"/>
    </location>
</feature>
<dbReference type="PANTHER" id="PTHR33371:SF4">
    <property type="entry name" value="INTERMEMBRANE PHOSPHOLIPID TRANSPORT SYSTEM BINDING PROTEIN MLAD"/>
    <property type="match status" value="1"/>
</dbReference>